<evidence type="ECO:0000256" key="12">
    <source>
        <dbReference type="ARBA" id="ARBA00022691"/>
    </source>
</evidence>
<dbReference type="GO" id="GO:0005730">
    <property type="term" value="C:nucleolus"/>
    <property type="evidence" value="ECO:0007669"/>
    <property type="project" value="UniProtKB-SubCell"/>
</dbReference>
<keyword evidence="26" id="KW-0175">Coiled coil</keyword>
<evidence type="ECO:0000256" key="4">
    <source>
        <dbReference type="ARBA" id="ARBA00006301"/>
    </source>
</evidence>
<evidence type="ECO:0000256" key="16">
    <source>
        <dbReference type="ARBA" id="ARBA00022927"/>
    </source>
</evidence>
<dbReference type="InterPro" id="IPR004274">
    <property type="entry name" value="FCP1_dom"/>
</dbReference>
<evidence type="ECO:0000256" key="20">
    <source>
        <dbReference type="ARBA" id="ARBA00023015"/>
    </source>
</evidence>
<keyword evidence="14" id="KW-0999">Mitochondrion inner membrane</keyword>
<dbReference type="EMBL" id="JBDJPC010000004">
    <property type="protein sequence ID" value="KAL1505823.1"/>
    <property type="molecule type" value="Genomic_DNA"/>
</dbReference>
<evidence type="ECO:0000313" key="31">
    <source>
        <dbReference type="Proteomes" id="UP001566132"/>
    </source>
</evidence>
<comment type="caution">
    <text evidence="30">The sequence shown here is derived from an EMBL/GenBank/DDBJ whole genome shotgun (WGS) entry which is preliminary data.</text>
</comment>
<evidence type="ECO:0000256" key="1">
    <source>
        <dbReference type="ARBA" id="ARBA00002959"/>
    </source>
</evidence>
<dbReference type="GO" id="GO:0015031">
    <property type="term" value="P:protein transport"/>
    <property type="evidence" value="ECO:0007669"/>
    <property type="project" value="UniProtKB-KW"/>
</dbReference>
<comment type="subunit">
    <text evidence="25">Component of the TIM23 complex at least composed of Tim23, Tim17 (Tim17a1, Tim17a2 or Tim17b1) and a Tim50.</text>
</comment>
<keyword evidence="17" id="KW-0809">Transit peptide</keyword>
<dbReference type="GO" id="GO:0006364">
    <property type="term" value="P:rRNA processing"/>
    <property type="evidence" value="ECO:0007669"/>
    <property type="project" value="UniProtKB-KW"/>
</dbReference>
<evidence type="ECO:0000256" key="28">
    <source>
        <dbReference type="SAM" id="Phobius"/>
    </source>
</evidence>
<feature type="transmembrane region" description="Helical" evidence="28">
    <location>
        <begin position="78"/>
        <end position="98"/>
    </location>
</feature>
<accession>A0ABD1EXQ9</accession>
<keyword evidence="22 28" id="KW-0472">Membrane</keyword>
<keyword evidence="8" id="KW-0678">Repressor</keyword>
<dbReference type="Pfam" id="PF03031">
    <property type="entry name" value="NIF"/>
    <property type="match status" value="1"/>
</dbReference>
<feature type="coiled-coil region" evidence="26">
    <location>
        <begin position="277"/>
        <end position="304"/>
    </location>
</feature>
<comment type="similarity">
    <text evidence="5">Belongs to the TIM50 family.</text>
</comment>
<evidence type="ECO:0000256" key="7">
    <source>
        <dbReference type="ARBA" id="ARBA00022448"/>
    </source>
</evidence>
<dbReference type="PANTHER" id="PTHR12787">
    <property type="entry name" value="RIBOSOMAL RNA-PROCESSING PROTEIN 8"/>
    <property type="match status" value="1"/>
</dbReference>
<evidence type="ECO:0000256" key="15">
    <source>
        <dbReference type="ARBA" id="ARBA00022853"/>
    </source>
</evidence>
<name>A0ABD1EXQ9_HYPHA</name>
<proteinExistence type="inferred from homology"/>
<feature type="region of interest" description="Disordered" evidence="27">
    <location>
        <begin position="347"/>
        <end position="366"/>
    </location>
</feature>
<reference evidence="30 31" key="1">
    <citation type="submission" date="2024-05" db="EMBL/GenBank/DDBJ databases">
        <title>Genetic variation in Jamaican populations of the coffee berry borer (Hypothenemus hampei).</title>
        <authorList>
            <person name="Errbii M."/>
            <person name="Myrie A."/>
        </authorList>
    </citation>
    <scope>NUCLEOTIDE SEQUENCE [LARGE SCALE GENOMIC DNA]</scope>
    <source>
        <strain evidence="30">JA-Hopewell-2020-01-JO</strain>
        <tissue evidence="30">Whole body</tissue>
    </source>
</reference>
<dbReference type="PANTHER" id="PTHR12787:SF0">
    <property type="entry name" value="RIBOSOMAL RNA-PROCESSING PROTEIN 8"/>
    <property type="match status" value="1"/>
</dbReference>
<keyword evidence="23" id="KW-0804">Transcription</keyword>
<dbReference type="AlphaFoldDB" id="A0ABD1EXQ9"/>
<dbReference type="GO" id="GO:0005743">
    <property type="term" value="C:mitochondrial inner membrane"/>
    <property type="evidence" value="ECO:0007669"/>
    <property type="project" value="UniProtKB-SubCell"/>
</dbReference>
<dbReference type="InterPro" id="IPR036412">
    <property type="entry name" value="HAD-like_sf"/>
</dbReference>
<dbReference type="GO" id="GO:0032259">
    <property type="term" value="P:methylation"/>
    <property type="evidence" value="ECO:0007669"/>
    <property type="project" value="UniProtKB-KW"/>
</dbReference>
<comment type="function">
    <text evidence="1">Essential component of the TIM23 complex, a complex that mediates the translocation of transit peptide-containing proteins across the mitochondrial inner membrane.</text>
</comment>
<keyword evidence="9" id="KW-0698">rRNA processing</keyword>
<dbReference type="Gene3D" id="3.40.50.150">
    <property type="entry name" value="Vaccinia Virus protein VP39"/>
    <property type="match status" value="1"/>
</dbReference>
<keyword evidence="15" id="KW-0156">Chromatin regulator</keyword>
<evidence type="ECO:0000256" key="25">
    <source>
        <dbReference type="ARBA" id="ARBA00061911"/>
    </source>
</evidence>
<keyword evidence="18 28" id="KW-1133">Transmembrane helix</keyword>
<keyword evidence="21" id="KW-0496">Mitochondrion</keyword>
<keyword evidence="24" id="KW-0539">Nucleus</keyword>
<evidence type="ECO:0000256" key="3">
    <source>
        <dbReference type="ARBA" id="ARBA00004604"/>
    </source>
</evidence>
<evidence type="ECO:0000256" key="9">
    <source>
        <dbReference type="ARBA" id="ARBA00022552"/>
    </source>
</evidence>
<feature type="domain" description="FCP1 homology" evidence="29">
    <location>
        <begin position="155"/>
        <end position="307"/>
    </location>
</feature>
<dbReference type="InterPro" id="IPR007823">
    <property type="entry name" value="RRP8"/>
</dbReference>
<dbReference type="GO" id="GO:0006325">
    <property type="term" value="P:chromatin organization"/>
    <property type="evidence" value="ECO:0007669"/>
    <property type="project" value="UniProtKB-KW"/>
</dbReference>
<evidence type="ECO:0000256" key="14">
    <source>
        <dbReference type="ARBA" id="ARBA00022792"/>
    </source>
</evidence>
<evidence type="ECO:0000256" key="10">
    <source>
        <dbReference type="ARBA" id="ARBA00022603"/>
    </source>
</evidence>
<dbReference type="FunFam" id="1.10.10.2150:FF:000001">
    <property type="entry name" value="Ribosomal RNA-processing protein 8"/>
    <property type="match status" value="1"/>
</dbReference>
<evidence type="ECO:0000256" key="2">
    <source>
        <dbReference type="ARBA" id="ARBA00004434"/>
    </source>
</evidence>
<evidence type="ECO:0000256" key="8">
    <source>
        <dbReference type="ARBA" id="ARBA00022491"/>
    </source>
</evidence>
<dbReference type="FunFam" id="3.40.50.150:FF:000068">
    <property type="entry name" value="Ribosomal RNA-processing protein 8"/>
    <property type="match status" value="1"/>
</dbReference>
<dbReference type="Pfam" id="PF05148">
    <property type="entry name" value="Methyltransf_8"/>
    <property type="match status" value="1"/>
</dbReference>
<evidence type="ECO:0000256" key="11">
    <source>
        <dbReference type="ARBA" id="ARBA00022679"/>
    </source>
</evidence>
<keyword evidence="11" id="KW-0808">Transferase</keyword>
<dbReference type="PROSITE" id="PS50969">
    <property type="entry name" value="FCP1"/>
    <property type="match status" value="1"/>
</dbReference>
<dbReference type="SUPFAM" id="SSF53335">
    <property type="entry name" value="S-adenosyl-L-methionine-dependent methyltransferases"/>
    <property type="match status" value="1"/>
</dbReference>
<evidence type="ECO:0000256" key="18">
    <source>
        <dbReference type="ARBA" id="ARBA00022989"/>
    </source>
</evidence>
<evidence type="ECO:0000313" key="30">
    <source>
        <dbReference type="EMBL" id="KAL1505823.1"/>
    </source>
</evidence>
<evidence type="ECO:0000256" key="13">
    <source>
        <dbReference type="ARBA" id="ARBA00022692"/>
    </source>
</evidence>
<evidence type="ECO:0000256" key="23">
    <source>
        <dbReference type="ARBA" id="ARBA00023163"/>
    </source>
</evidence>
<comment type="similarity">
    <text evidence="4">Belongs to the methyltransferase superfamily. RRP8 family.</text>
</comment>
<evidence type="ECO:0000256" key="27">
    <source>
        <dbReference type="SAM" id="MobiDB-lite"/>
    </source>
</evidence>
<evidence type="ECO:0000256" key="26">
    <source>
        <dbReference type="SAM" id="Coils"/>
    </source>
</evidence>
<evidence type="ECO:0000256" key="6">
    <source>
        <dbReference type="ARBA" id="ARBA00020203"/>
    </source>
</evidence>
<evidence type="ECO:0000256" key="21">
    <source>
        <dbReference type="ARBA" id="ARBA00023128"/>
    </source>
</evidence>
<dbReference type="GO" id="GO:0008168">
    <property type="term" value="F:methyltransferase activity"/>
    <property type="evidence" value="ECO:0007669"/>
    <property type="project" value="UniProtKB-KW"/>
</dbReference>
<dbReference type="Gene3D" id="3.40.50.1000">
    <property type="entry name" value="HAD superfamily/HAD-like"/>
    <property type="match status" value="1"/>
</dbReference>
<comment type="subcellular location">
    <subcellularLocation>
        <location evidence="2">Mitochondrion inner membrane</location>
        <topology evidence="2">Single-pass membrane protein</topology>
    </subcellularLocation>
    <subcellularLocation>
        <location evidence="3">Nucleus</location>
        <location evidence="3">Nucleolus</location>
    </subcellularLocation>
</comment>
<dbReference type="InterPro" id="IPR029063">
    <property type="entry name" value="SAM-dependent_MTases_sf"/>
</dbReference>
<dbReference type="CDD" id="cd07521">
    <property type="entry name" value="HAD_FCP1-like"/>
    <property type="match status" value="1"/>
</dbReference>
<dbReference type="InterPro" id="IPR042036">
    <property type="entry name" value="RRP8_N"/>
</dbReference>
<dbReference type="SUPFAM" id="SSF56784">
    <property type="entry name" value="HAD-like"/>
    <property type="match status" value="1"/>
</dbReference>
<protein>
    <recommendedName>
        <fullName evidence="6">Ribosomal RNA-processing protein 8</fullName>
    </recommendedName>
</protein>
<evidence type="ECO:0000256" key="22">
    <source>
        <dbReference type="ARBA" id="ARBA00023136"/>
    </source>
</evidence>
<keyword evidence="7" id="KW-0813">Transport</keyword>
<keyword evidence="31" id="KW-1185">Reference proteome</keyword>
<keyword evidence="20" id="KW-0805">Transcription regulation</keyword>
<keyword evidence="16" id="KW-0653">Protein transport</keyword>
<sequence>MWKIIGRRIANFHRKLDINCCIIAAPNYLMFRSYLSESKTSSSITNVEKHFQQKLFNVTGDQESSQENDKKQIKNMKYTLLFLGGSFATVASYILFAFGGPKVDDSGQIIVDEYSELPLWKQYILRSLKKVEQFAILIQEPSRDKLLPDPLKYPYYQPPYTLILEFTDVLAHPDWTYQTGWRFKKRPGVDYLLENLAGLYEIVVFTAEPGMTIFPVLDALDKRGLISYKLVRDSTHFFDGQHIKNLERINRDLSKVIVVDWNNEAIGKMKKNTSKKKIKNQKRIKKFTEKLKNINNEKHRSETTMKLLNGKNSIIRTMKKKNKGEHKRDDKVPLNISTKSIQINTDEKKSLKRKRTENEHIKSTTKKLKIEKRKEKKFDKLYNCINKSSKKKKIVKETNDLVNSNFQTIKHEKTVKEKLHELENFTKKRLQLQKRIEETQPQTQIESSKKEKDLPLRERMMKKLKAARFRYLNEQIYSTTGKDAQKLFTKDPEAYKAYHEGYKLQVTKWPLNPLDIIIKSIKKIKKPIVIVDFGCGDANLAKTVQHTVHSFDLIAANDRVTACDMAHVPLKDASVDVAVFCLSLMGTNLKDYILEANRVLKVGGILKIAEVESRFDDVNDFVKKCETYGFSKSWMDLSHNLFYFIDFKKTGNVAVKKKMLEITLQPCIYKKR</sequence>
<evidence type="ECO:0000256" key="17">
    <source>
        <dbReference type="ARBA" id="ARBA00022946"/>
    </source>
</evidence>
<evidence type="ECO:0000256" key="5">
    <source>
        <dbReference type="ARBA" id="ARBA00006344"/>
    </source>
</evidence>
<evidence type="ECO:0000259" key="29">
    <source>
        <dbReference type="PROSITE" id="PS50969"/>
    </source>
</evidence>
<evidence type="ECO:0000256" key="24">
    <source>
        <dbReference type="ARBA" id="ARBA00023242"/>
    </source>
</evidence>
<keyword evidence="13 28" id="KW-0812">Transmembrane</keyword>
<keyword evidence="12" id="KW-0949">S-adenosyl-L-methionine</keyword>
<gene>
    <name evidence="30" type="ORF">ABEB36_005295</name>
</gene>
<dbReference type="FunFam" id="3.40.50.1000:FF:000019">
    <property type="entry name" value="Mitochondrial import inner membrane translocase subunit TIM50"/>
    <property type="match status" value="1"/>
</dbReference>
<dbReference type="SMART" id="SM00577">
    <property type="entry name" value="CPDc"/>
    <property type="match status" value="1"/>
</dbReference>
<keyword evidence="10" id="KW-0489">Methyltransferase</keyword>
<dbReference type="InterPro" id="IPR023214">
    <property type="entry name" value="HAD_sf"/>
</dbReference>
<dbReference type="Proteomes" id="UP001566132">
    <property type="component" value="Unassembled WGS sequence"/>
</dbReference>
<organism evidence="30 31">
    <name type="scientific">Hypothenemus hampei</name>
    <name type="common">Coffee berry borer</name>
    <dbReference type="NCBI Taxonomy" id="57062"/>
    <lineage>
        <taxon>Eukaryota</taxon>
        <taxon>Metazoa</taxon>
        <taxon>Ecdysozoa</taxon>
        <taxon>Arthropoda</taxon>
        <taxon>Hexapoda</taxon>
        <taxon>Insecta</taxon>
        <taxon>Pterygota</taxon>
        <taxon>Neoptera</taxon>
        <taxon>Endopterygota</taxon>
        <taxon>Coleoptera</taxon>
        <taxon>Polyphaga</taxon>
        <taxon>Cucujiformia</taxon>
        <taxon>Curculionidae</taxon>
        <taxon>Scolytinae</taxon>
        <taxon>Hypothenemus</taxon>
    </lineage>
</organism>
<keyword evidence="19" id="KW-0811">Translocation</keyword>
<dbReference type="Gene3D" id="1.10.10.2150">
    <property type="entry name" value="Ribosomal RNA-processing protein 8, N-terminal domain"/>
    <property type="match status" value="1"/>
</dbReference>
<evidence type="ECO:0000256" key="19">
    <source>
        <dbReference type="ARBA" id="ARBA00023010"/>
    </source>
</evidence>